<organism evidence="1 2">
    <name type="scientific">Funneliformis mosseae</name>
    <name type="common">Endomycorrhizal fungus</name>
    <name type="synonym">Glomus mosseae</name>
    <dbReference type="NCBI Taxonomy" id="27381"/>
    <lineage>
        <taxon>Eukaryota</taxon>
        <taxon>Fungi</taxon>
        <taxon>Fungi incertae sedis</taxon>
        <taxon>Mucoromycota</taxon>
        <taxon>Glomeromycotina</taxon>
        <taxon>Glomeromycetes</taxon>
        <taxon>Glomerales</taxon>
        <taxon>Glomeraceae</taxon>
        <taxon>Funneliformis</taxon>
    </lineage>
</organism>
<accession>A0A9N8VA13</accession>
<dbReference type="AlphaFoldDB" id="A0A9N8VA13"/>
<comment type="caution">
    <text evidence="1">The sequence shown here is derived from an EMBL/GenBank/DDBJ whole genome shotgun (WGS) entry which is preliminary data.</text>
</comment>
<dbReference type="Proteomes" id="UP000789375">
    <property type="component" value="Unassembled WGS sequence"/>
</dbReference>
<gene>
    <name evidence="1" type="ORF">FMOSSE_LOCUS1334</name>
</gene>
<reference evidence="1" key="1">
    <citation type="submission" date="2021-06" db="EMBL/GenBank/DDBJ databases">
        <authorList>
            <person name="Kallberg Y."/>
            <person name="Tangrot J."/>
            <person name="Rosling A."/>
        </authorList>
    </citation>
    <scope>NUCLEOTIDE SEQUENCE</scope>
    <source>
        <strain evidence="1">87-6 pot B 2015</strain>
    </source>
</reference>
<keyword evidence="2" id="KW-1185">Reference proteome</keyword>
<protein>
    <submittedName>
        <fullName evidence="1">1223_t:CDS:1</fullName>
    </submittedName>
</protein>
<name>A0A9N8VA13_FUNMO</name>
<evidence type="ECO:0000313" key="2">
    <source>
        <dbReference type="Proteomes" id="UP000789375"/>
    </source>
</evidence>
<dbReference type="EMBL" id="CAJVPP010000152">
    <property type="protein sequence ID" value="CAG8448320.1"/>
    <property type="molecule type" value="Genomic_DNA"/>
</dbReference>
<proteinExistence type="predicted"/>
<sequence length="48" mass="5538">MFDILVNFGFVSDTLISFNNNLHFPDVRQIYTSFIKKAGNFASKSEYT</sequence>
<evidence type="ECO:0000313" key="1">
    <source>
        <dbReference type="EMBL" id="CAG8448320.1"/>
    </source>
</evidence>